<dbReference type="OrthoDB" id="9804822at2"/>
<dbReference type="GO" id="GO:0005886">
    <property type="term" value="C:plasma membrane"/>
    <property type="evidence" value="ECO:0007669"/>
    <property type="project" value="UniProtKB-SubCell"/>
</dbReference>
<evidence type="ECO:0000313" key="8">
    <source>
        <dbReference type="Proteomes" id="UP000295793"/>
    </source>
</evidence>
<keyword evidence="4 6" id="KW-1133">Transmembrane helix</keyword>
<dbReference type="Proteomes" id="UP000295793">
    <property type="component" value="Unassembled WGS sequence"/>
</dbReference>
<dbReference type="AlphaFoldDB" id="A0A4R3IAU7"/>
<feature type="transmembrane region" description="Helical" evidence="6">
    <location>
        <begin position="123"/>
        <end position="148"/>
    </location>
</feature>
<evidence type="ECO:0000256" key="3">
    <source>
        <dbReference type="ARBA" id="ARBA00022692"/>
    </source>
</evidence>
<comment type="subcellular location">
    <subcellularLocation>
        <location evidence="1">Cell membrane</location>
        <topology evidence="1">Multi-pass membrane protein</topology>
    </subcellularLocation>
</comment>
<feature type="transmembrane region" description="Helical" evidence="6">
    <location>
        <begin position="191"/>
        <end position="211"/>
    </location>
</feature>
<keyword evidence="3 6" id="KW-0812">Transmembrane</keyword>
<feature type="transmembrane region" description="Helical" evidence="6">
    <location>
        <begin position="6"/>
        <end position="31"/>
    </location>
</feature>
<dbReference type="PANTHER" id="PTHR30086">
    <property type="entry name" value="ARGININE EXPORTER PROTEIN ARGO"/>
    <property type="match status" value="1"/>
</dbReference>
<proteinExistence type="predicted"/>
<dbReference type="GO" id="GO:0015171">
    <property type="term" value="F:amino acid transmembrane transporter activity"/>
    <property type="evidence" value="ECO:0007669"/>
    <property type="project" value="TreeGrafter"/>
</dbReference>
<comment type="caution">
    <text evidence="7">The sequence shown here is derived from an EMBL/GenBank/DDBJ whole genome shotgun (WGS) entry which is preliminary data.</text>
</comment>
<evidence type="ECO:0000313" key="7">
    <source>
        <dbReference type="EMBL" id="TCS43700.1"/>
    </source>
</evidence>
<dbReference type="RefSeq" id="WP_132698666.1">
    <property type="nucleotide sequence ID" value="NZ_SLZR01000001.1"/>
</dbReference>
<dbReference type="PANTHER" id="PTHR30086:SF17">
    <property type="entry name" value="LYSE FAMILY TRANSLOCATOR"/>
    <property type="match status" value="1"/>
</dbReference>
<evidence type="ECO:0000256" key="6">
    <source>
        <dbReference type="SAM" id="Phobius"/>
    </source>
</evidence>
<name>A0A4R3IAU7_9GAMM</name>
<evidence type="ECO:0000256" key="1">
    <source>
        <dbReference type="ARBA" id="ARBA00004651"/>
    </source>
</evidence>
<gene>
    <name evidence="7" type="ORF">BCF53_10142</name>
</gene>
<feature type="transmembrane region" description="Helical" evidence="6">
    <location>
        <begin position="43"/>
        <end position="68"/>
    </location>
</feature>
<organism evidence="7 8">
    <name type="scientific">Reinekea marinisedimentorum</name>
    <dbReference type="NCBI Taxonomy" id="230495"/>
    <lineage>
        <taxon>Bacteria</taxon>
        <taxon>Pseudomonadati</taxon>
        <taxon>Pseudomonadota</taxon>
        <taxon>Gammaproteobacteria</taxon>
        <taxon>Oceanospirillales</taxon>
        <taxon>Saccharospirillaceae</taxon>
        <taxon>Reinekea</taxon>
    </lineage>
</organism>
<evidence type="ECO:0000256" key="2">
    <source>
        <dbReference type="ARBA" id="ARBA00022475"/>
    </source>
</evidence>
<sequence>MGTHLLGLFLTVAFAHFLALLSPGPDFILVVKTALNARRIDAIAIAAGIASANAIYISTCLIGVGALIAANSQLMSLLSLAGGAFLIYLAVHALSARKQNYAIADTASLPTSDRLKSSLTGKFFTGFVSGILNPKNLFFYLSLFTLVLTNDVNLLFKVVLGIWMTAAVFLWDAALAFFLSAQPMQRRFIRIAYFIDKMSGVLLGAIGLTIVKSALLN</sequence>
<feature type="transmembrane region" description="Helical" evidence="6">
    <location>
        <begin position="154"/>
        <end position="179"/>
    </location>
</feature>
<dbReference type="EMBL" id="SLZR01000001">
    <property type="protein sequence ID" value="TCS43700.1"/>
    <property type="molecule type" value="Genomic_DNA"/>
</dbReference>
<accession>A0A4R3IAU7</accession>
<keyword evidence="8" id="KW-1185">Reference proteome</keyword>
<feature type="transmembrane region" description="Helical" evidence="6">
    <location>
        <begin position="74"/>
        <end position="91"/>
    </location>
</feature>
<evidence type="ECO:0000256" key="5">
    <source>
        <dbReference type="ARBA" id="ARBA00023136"/>
    </source>
</evidence>
<dbReference type="Pfam" id="PF01810">
    <property type="entry name" value="LysE"/>
    <property type="match status" value="1"/>
</dbReference>
<reference evidence="7 8" key="1">
    <citation type="submission" date="2019-03" db="EMBL/GenBank/DDBJ databases">
        <title>Genomic Encyclopedia of Archaeal and Bacterial Type Strains, Phase II (KMG-II): from individual species to whole genera.</title>
        <authorList>
            <person name="Goeker M."/>
        </authorList>
    </citation>
    <scope>NUCLEOTIDE SEQUENCE [LARGE SCALE GENOMIC DNA]</scope>
    <source>
        <strain evidence="7 8">DSM 15388</strain>
    </source>
</reference>
<dbReference type="InterPro" id="IPR001123">
    <property type="entry name" value="LeuE-type"/>
</dbReference>
<evidence type="ECO:0000256" key="4">
    <source>
        <dbReference type="ARBA" id="ARBA00022989"/>
    </source>
</evidence>
<protein>
    <submittedName>
        <fullName evidence="7">Threonine/homoserine/homoserine lactone efflux protein</fullName>
    </submittedName>
</protein>
<keyword evidence="5 6" id="KW-0472">Membrane</keyword>
<keyword evidence="2" id="KW-1003">Cell membrane</keyword>